<sequence length="141" mass="16241">MMFPLTGCEEAGIRRTERDRRVHELCGRYEPLHTLGEQWLCNRDVLRASAQKGAAPSDTRREDDRRDRAHHLPVGVRCLFDIFLHPLQGILLEYDPEVTHPQDLHQQPAVTVGVHGAKRARAKRCGPFLRRTAVCWHAEYV</sequence>
<dbReference type="Proteomes" id="UP000075885">
    <property type="component" value="Unassembled WGS sequence"/>
</dbReference>
<organism evidence="1 2">
    <name type="scientific">Anopheles epiroticus</name>
    <dbReference type="NCBI Taxonomy" id="199890"/>
    <lineage>
        <taxon>Eukaryota</taxon>
        <taxon>Metazoa</taxon>
        <taxon>Ecdysozoa</taxon>
        <taxon>Arthropoda</taxon>
        <taxon>Hexapoda</taxon>
        <taxon>Insecta</taxon>
        <taxon>Pterygota</taxon>
        <taxon>Neoptera</taxon>
        <taxon>Endopterygota</taxon>
        <taxon>Diptera</taxon>
        <taxon>Nematocera</taxon>
        <taxon>Culicoidea</taxon>
        <taxon>Culicidae</taxon>
        <taxon>Anophelinae</taxon>
        <taxon>Anopheles</taxon>
    </lineage>
</organism>
<dbReference type="AlphaFoldDB" id="A0A182PHI3"/>
<evidence type="ECO:0000313" key="1">
    <source>
        <dbReference type="EnsemblMetazoa" id="AEPI006392-PA"/>
    </source>
</evidence>
<dbReference type="EnsemblMetazoa" id="AEPI006392-RA">
    <property type="protein sequence ID" value="AEPI006392-PA"/>
    <property type="gene ID" value="AEPI006392"/>
</dbReference>
<proteinExistence type="predicted"/>
<protein>
    <submittedName>
        <fullName evidence="1">Uncharacterized protein</fullName>
    </submittedName>
</protein>
<dbReference type="VEuPathDB" id="VectorBase:AEPI006392"/>
<evidence type="ECO:0000313" key="2">
    <source>
        <dbReference type="Proteomes" id="UP000075885"/>
    </source>
</evidence>
<keyword evidence="2" id="KW-1185">Reference proteome</keyword>
<reference evidence="1" key="2">
    <citation type="submission" date="2020-05" db="UniProtKB">
        <authorList>
            <consortium name="EnsemblMetazoa"/>
        </authorList>
    </citation>
    <scope>IDENTIFICATION</scope>
    <source>
        <strain evidence="1">Epiroticus2</strain>
    </source>
</reference>
<accession>A0A182PHI3</accession>
<reference evidence="2" key="1">
    <citation type="submission" date="2013-03" db="EMBL/GenBank/DDBJ databases">
        <title>The Genome Sequence of Anopheles epiroticus epiroticus2.</title>
        <authorList>
            <consortium name="The Broad Institute Genomics Platform"/>
            <person name="Neafsey D.E."/>
            <person name="Howell P."/>
            <person name="Walker B."/>
            <person name="Young S.K."/>
            <person name="Zeng Q."/>
            <person name="Gargeya S."/>
            <person name="Fitzgerald M."/>
            <person name="Haas B."/>
            <person name="Abouelleil A."/>
            <person name="Allen A.W."/>
            <person name="Alvarado L."/>
            <person name="Arachchi H.M."/>
            <person name="Berlin A.M."/>
            <person name="Chapman S.B."/>
            <person name="Gainer-Dewar J."/>
            <person name="Goldberg J."/>
            <person name="Griggs A."/>
            <person name="Gujja S."/>
            <person name="Hansen M."/>
            <person name="Howarth C."/>
            <person name="Imamovic A."/>
            <person name="Ireland A."/>
            <person name="Larimer J."/>
            <person name="McCowan C."/>
            <person name="Murphy C."/>
            <person name="Pearson M."/>
            <person name="Poon T.W."/>
            <person name="Priest M."/>
            <person name="Roberts A."/>
            <person name="Saif S."/>
            <person name="Shea T."/>
            <person name="Sisk P."/>
            <person name="Sykes S."/>
            <person name="Wortman J."/>
            <person name="Nusbaum C."/>
            <person name="Birren B."/>
        </authorList>
    </citation>
    <scope>NUCLEOTIDE SEQUENCE [LARGE SCALE GENOMIC DNA]</scope>
    <source>
        <strain evidence="2">Epiroticus2</strain>
    </source>
</reference>
<name>A0A182PHI3_9DIPT</name>